<evidence type="ECO:0000313" key="1">
    <source>
        <dbReference type="EMBL" id="CAH3041232.1"/>
    </source>
</evidence>
<evidence type="ECO:0000313" key="2">
    <source>
        <dbReference type="Proteomes" id="UP001159405"/>
    </source>
</evidence>
<comment type="caution">
    <text evidence="1">The sequence shown here is derived from an EMBL/GenBank/DDBJ whole genome shotgun (WGS) entry which is preliminary data.</text>
</comment>
<organism evidence="1 2">
    <name type="scientific">Porites lobata</name>
    <dbReference type="NCBI Taxonomy" id="104759"/>
    <lineage>
        <taxon>Eukaryota</taxon>
        <taxon>Metazoa</taxon>
        <taxon>Cnidaria</taxon>
        <taxon>Anthozoa</taxon>
        <taxon>Hexacorallia</taxon>
        <taxon>Scleractinia</taxon>
        <taxon>Fungiina</taxon>
        <taxon>Poritidae</taxon>
        <taxon>Porites</taxon>
    </lineage>
</organism>
<proteinExistence type="predicted"/>
<sequence length="162" mass="19202">MCSGVDREWQRRRRFHSEDALDSLRLKNSRAGYLSRITKLYRETEELLNDSKNVNEVSEKLLDIDEAFARFEKAHYDYIATLSGNLEEWESEARYFKEHCNRKMNFESRIEQWIHSVKVPVVTHEDIDTQPEDVVSTAHLSIRQLKAKQALAYLKLKQLTQK</sequence>
<keyword evidence="2" id="KW-1185">Reference proteome</keyword>
<dbReference type="EMBL" id="CALNXK010000009">
    <property type="protein sequence ID" value="CAH3041232.1"/>
    <property type="molecule type" value="Genomic_DNA"/>
</dbReference>
<accession>A0ABN8N2V9</accession>
<protein>
    <submittedName>
        <fullName evidence="1">Uncharacterized protein</fullName>
    </submittedName>
</protein>
<reference evidence="1 2" key="1">
    <citation type="submission" date="2022-05" db="EMBL/GenBank/DDBJ databases">
        <authorList>
            <consortium name="Genoscope - CEA"/>
            <person name="William W."/>
        </authorList>
    </citation>
    <scope>NUCLEOTIDE SEQUENCE [LARGE SCALE GENOMIC DNA]</scope>
</reference>
<gene>
    <name evidence="1" type="ORF">PLOB_00048134</name>
</gene>
<name>A0ABN8N2V9_9CNID</name>
<dbReference type="Proteomes" id="UP001159405">
    <property type="component" value="Unassembled WGS sequence"/>
</dbReference>